<dbReference type="Proteomes" id="UP000050326">
    <property type="component" value="Unassembled WGS sequence"/>
</dbReference>
<dbReference type="InterPro" id="IPR029039">
    <property type="entry name" value="Flavoprotein-like_sf"/>
</dbReference>
<dbReference type="OrthoDB" id="1739094at2"/>
<evidence type="ECO:0000313" key="3">
    <source>
        <dbReference type="Proteomes" id="UP000050326"/>
    </source>
</evidence>
<dbReference type="STRING" id="36849.OXPF_29890"/>
<comment type="caution">
    <text evidence="2">The sequence shown here is derived from an EMBL/GenBank/DDBJ whole genome shotgun (WGS) entry which is preliminary data.</text>
</comment>
<dbReference type="SUPFAM" id="SSF52218">
    <property type="entry name" value="Flavoproteins"/>
    <property type="match status" value="1"/>
</dbReference>
<feature type="domain" description="Flavodoxin" evidence="1">
    <location>
        <begin position="6"/>
        <end position="133"/>
    </location>
</feature>
<protein>
    <submittedName>
        <fullName evidence="2">Flavodoxin</fullName>
    </submittedName>
</protein>
<dbReference type="Gene3D" id="3.40.50.360">
    <property type="match status" value="1"/>
</dbReference>
<keyword evidence="3" id="KW-1185">Reference proteome</keyword>
<reference evidence="2 3" key="1">
    <citation type="submission" date="2015-09" db="EMBL/GenBank/DDBJ databases">
        <title>Genome sequence of Oxobacter pfennigii DSM 3222.</title>
        <authorList>
            <person name="Poehlein A."/>
            <person name="Bengelsdorf F.R."/>
            <person name="Schiel-Bengelsdorf B."/>
            <person name="Duerre P."/>
            <person name="Daniel R."/>
        </authorList>
    </citation>
    <scope>NUCLEOTIDE SEQUENCE [LARGE SCALE GENOMIC DNA]</scope>
    <source>
        <strain evidence="2 3">DSM 3222</strain>
    </source>
</reference>
<dbReference type="Pfam" id="PF12724">
    <property type="entry name" value="Flavodoxin_5"/>
    <property type="match status" value="1"/>
</dbReference>
<dbReference type="RefSeq" id="WP_054875983.1">
    <property type="nucleotide sequence ID" value="NZ_LKET01000039.1"/>
</dbReference>
<dbReference type="EMBL" id="LKET01000039">
    <property type="protein sequence ID" value="KPU43548.1"/>
    <property type="molecule type" value="Genomic_DNA"/>
</dbReference>
<organism evidence="2 3">
    <name type="scientific">Oxobacter pfennigii</name>
    <dbReference type="NCBI Taxonomy" id="36849"/>
    <lineage>
        <taxon>Bacteria</taxon>
        <taxon>Bacillati</taxon>
        <taxon>Bacillota</taxon>
        <taxon>Clostridia</taxon>
        <taxon>Eubacteriales</taxon>
        <taxon>Clostridiaceae</taxon>
        <taxon>Oxobacter</taxon>
    </lineage>
</organism>
<evidence type="ECO:0000259" key="1">
    <source>
        <dbReference type="Pfam" id="PF12724"/>
    </source>
</evidence>
<evidence type="ECO:0000313" key="2">
    <source>
        <dbReference type="EMBL" id="KPU43548.1"/>
    </source>
</evidence>
<dbReference type="PATRIC" id="fig|36849.3.peg.3163"/>
<dbReference type="InterPro" id="IPR026816">
    <property type="entry name" value="Flavodoxin_dom"/>
</dbReference>
<accession>A0A0P8YV14</accession>
<proteinExistence type="predicted"/>
<gene>
    <name evidence="2" type="ORF">OXPF_29890</name>
</gene>
<sequence>MKNVSVVYATKTQHSRKIAEAIGKELGTETKKISGSSQPEKTDLLFLVGGIYGGKCNPELLSYAEKLTSSLVNKAVLVTSSVSTSLRSQSDIRKVLLEKGIDIIDEITCTGGFLFINFTHPDKKDIQTIANAAKVISEKAVIK</sequence>
<dbReference type="AlphaFoldDB" id="A0A0P8YV14"/>
<name>A0A0P8YV14_9CLOT</name>